<keyword evidence="3" id="KW-0804">Transcription</keyword>
<keyword evidence="1" id="KW-0805">Transcription regulation</keyword>
<dbReference type="EMBL" id="NHOC01000005">
    <property type="protein sequence ID" value="OUM20676.1"/>
    <property type="molecule type" value="Genomic_DNA"/>
</dbReference>
<dbReference type="SMART" id="SM01134">
    <property type="entry name" value="DeoRC"/>
    <property type="match status" value="1"/>
</dbReference>
<dbReference type="RefSeq" id="WP_087019394.1">
    <property type="nucleotide sequence ID" value="NZ_CP178353.1"/>
</dbReference>
<evidence type="ECO:0000256" key="1">
    <source>
        <dbReference type="ARBA" id="ARBA00023015"/>
    </source>
</evidence>
<dbReference type="SMART" id="SM00420">
    <property type="entry name" value="HTH_DEOR"/>
    <property type="match status" value="1"/>
</dbReference>
<reference evidence="5 6" key="1">
    <citation type="submission" date="2017-05" db="EMBL/GenBank/DDBJ databases">
        <title>Butyricicoccus porcorum sp. nov. a butyrate-producing bacterium from the swine intestinal tract.</title>
        <authorList>
            <person name="Trachsel J."/>
            <person name="Humphrey S."/>
            <person name="Allen H.K."/>
        </authorList>
    </citation>
    <scope>NUCLEOTIDE SEQUENCE [LARGE SCALE GENOMIC DNA]</scope>
    <source>
        <strain evidence="5">BB10</strain>
    </source>
</reference>
<dbReference type="PROSITE" id="PS51000">
    <property type="entry name" value="HTH_DEOR_2"/>
    <property type="match status" value="1"/>
</dbReference>
<dbReference type="InterPro" id="IPR036388">
    <property type="entry name" value="WH-like_DNA-bd_sf"/>
</dbReference>
<dbReference type="InterPro" id="IPR037171">
    <property type="entry name" value="NagB/RpiA_transferase-like"/>
</dbReference>
<proteinExistence type="predicted"/>
<organism evidence="5 6">
    <name type="scientific">Butyricicoccus porcorum</name>
    <dbReference type="NCBI Taxonomy" id="1945634"/>
    <lineage>
        <taxon>Bacteria</taxon>
        <taxon>Bacillati</taxon>
        <taxon>Bacillota</taxon>
        <taxon>Clostridia</taxon>
        <taxon>Eubacteriales</taxon>
        <taxon>Butyricicoccaceae</taxon>
        <taxon>Butyricicoccus</taxon>
    </lineage>
</organism>
<evidence type="ECO:0000313" key="6">
    <source>
        <dbReference type="Proteomes" id="UP000194903"/>
    </source>
</evidence>
<accession>A0A252F4I3</accession>
<dbReference type="PANTHER" id="PTHR30363">
    <property type="entry name" value="HTH-TYPE TRANSCRIPTIONAL REGULATOR SRLR-RELATED"/>
    <property type="match status" value="1"/>
</dbReference>
<sequence>MKISRLNSIEEYVLSQKTVSIDELCEVFNVSKNTIRRDLNELEARGHIAKVYGGVTAITPEDVMPLPVRSGLNPTAKDYIGQLAVREISDGDTVFIDSGSTAVCVLRHLPPRTKLTIVTHSLPAMVEASKFDNVNLISLGGVYNASTSSFVGISAQQALSDLRISKAFLSATGVTVESGMSNTTFLEAEIKRGVVAHASHVILIADNSKLGHDATVTFCRLQDISTFITDQQPAPKFVEFCRAHNVRILWE</sequence>
<dbReference type="InterPro" id="IPR050313">
    <property type="entry name" value="Carb_Metab_HTH_regulators"/>
</dbReference>
<keyword evidence="6" id="KW-1185">Reference proteome</keyword>
<name>A0A252F4I3_9FIRM</name>
<evidence type="ECO:0000256" key="3">
    <source>
        <dbReference type="ARBA" id="ARBA00023163"/>
    </source>
</evidence>
<evidence type="ECO:0000259" key="4">
    <source>
        <dbReference type="PROSITE" id="PS51000"/>
    </source>
</evidence>
<gene>
    <name evidence="5" type="ORF">CBW42_07575</name>
</gene>
<dbReference type="PRINTS" id="PR00037">
    <property type="entry name" value="HTHLACR"/>
</dbReference>
<dbReference type="SUPFAM" id="SSF100950">
    <property type="entry name" value="NagB/RpiA/CoA transferase-like"/>
    <property type="match status" value="1"/>
</dbReference>
<protein>
    <recommendedName>
        <fullName evidence="4">HTH deoR-type domain-containing protein</fullName>
    </recommendedName>
</protein>
<dbReference type="PROSITE" id="PS00894">
    <property type="entry name" value="HTH_DEOR_1"/>
    <property type="match status" value="1"/>
</dbReference>
<dbReference type="InterPro" id="IPR018356">
    <property type="entry name" value="Tscrpt_reg_HTH_DeoR_CS"/>
</dbReference>
<dbReference type="InterPro" id="IPR001034">
    <property type="entry name" value="DeoR_HTH"/>
</dbReference>
<evidence type="ECO:0000313" key="5">
    <source>
        <dbReference type="EMBL" id="OUM20676.1"/>
    </source>
</evidence>
<keyword evidence="2" id="KW-0238">DNA-binding</keyword>
<dbReference type="InterPro" id="IPR036390">
    <property type="entry name" value="WH_DNA-bd_sf"/>
</dbReference>
<evidence type="ECO:0000256" key="2">
    <source>
        <dbReference type="ARBA" id="ARBA00023125"/>
    </source>
</evidence>
<dbReference type="Gene3D" id="1.10.10.10">
    <property type="entry name" value="Winged helix-like DNA-binding domain superfamily/Winged helix DNA-binding domain"/>
    <property type="match status" value="1"/>
</dbReference>
<comment type="caution">
    <text evidence="5">The sequence shown here is derived from an EMBL/GenBank/DDBJ whole genome shotgun (WGS) entry which is preliminary data.</text>
</comment>
<dbReference type="Pfam" id="PF00455">
    <property type="entry name" value="DeoRC"/>
    <property type="match status" value="1"/>
</dbReference>
<dbReference type="Gene3D" id="3.40.50.1360">
    <property type="match status" value="1"/>
</dbReference>
<dbReference type="SUPFAM" id="SSF46785">
    <property type="entry name" value="Winged helix' DNA-binding domain"/>
    <property type="match status" value="1"/>
</dbReference>
<dbReference type="GO" id="GO:0003700">
    <property type="term" value="F:DNA-binding transcription factor activity"/>
    <property type="evidence" value="ECO:0007669"/>
    <property type="project" value="InterPro"/>
</dbReference>
<dbReference type="InterPro" id="IPR014036">
    <property type="entry name" value="DeoR-like_C"/>
</dbReference>
<dbReference type="GO" id="GO:0003677">
    <property type="term" value="F:DNA binding"/>
    <property type="evidence" value="ECO:0007669"/>
    <property type="project" value="UniProtKB-KW"/>
</dbReference>
<dbReference type="OrthoDB" id="9797223at2"/>
<dbReference type="Pfam" id="PF08220">
    <property type="entry name" value="HTH_DeoR"/>
    <property type="match status" value="1"/>
</dbReference>
<dbReference type="PANTHER" id="PTHR30363:SF60">
    <property type="entry name" value="HTH-TYPE TRANSCRIPTIONAL REGULATOR IOLR"/>
    <property type="match status" value="1"/>
</dbReference>
<dbReference type="AlphaFoldDB" id="A0A252F4I3"/>
<feature type="domain" description="HTH deoR-type" evidence="4">
    <location>
        <begin position="2"/>
        <end position="57"/>
    </location>
</feature>
<dbReference type="Proteomes" id="UP000194903">
    <property type="component" value="Unassembled WGS sequence"/>
</dbReference>